<dbReference type="EMBL" id="JAUTXU010000017">
    <property type="protein sequence ID" value="KAK3721536.1"/>
    <property type="molecule type" value="Genomic_DNA"/>
</dbReference>
<reference evidence="1" key="1">
    <citation type="submission" date="2023-07" db="EMBL/GenBank/DDBJ databases">
        <title>Black Yeasts Isolated from many extreme environments.</title>
        <authorList>
            <person name="Coleine C."/>
            <person name="Stajich J.E."/>
            <person name="Selbmann L."/>
        </authorList>
    </citation>
    <scope>NUCLEOTIDE SEQUENCE</scope>
    <source>
        <strain evidence="1">CCFEE 5714</strain>
    </source>
</reference>
<dbReference type="Proteomes" id="UP001281147">
    <property type="component" value="Unassembled WGS sequence"/>
</dbReference>
<gene>
    <name evidence="1" type="ORF">LTR37_003092</name>
</gene>
<keyword evidence="2" id="KW-1185">Reference proteome</keyword>
<protein>
    <submittedName>
        <fullName evidence="1">Uncharacterized protein</fullName>
    </submittedName>
</protein>
<sequence>MSRTSSAGVHYTYPQRTTPHAPVPVPAQPLPASSEDLNEFGDDFELSAEDLEELMTQPSPLHERWLYQIPPHPNPPPQRVIILEADYHTLVRQTTAMEPCPLLELPAEVRNDIYERALYEPKGLHFHKVEGKGKLTRYGTMHIPLGNSKSNPMLNSIALLSVCKQVRNEATKLFFAINRIEIKAEVTKSWYEPWTLTDEFSRLLQAFFRRLGAMNVALIPRFVIQIGSCNAACLYNASMSSRQYWDFARTLTEELNRTTTLQTESIHVAAGFKFFHSLSRWQQGGAVCAKKNIRRSPDCMTVKFALPPADRVSSIDIAEIAFAKKFRVSKSHEWHHCAINKAEHLLLAAHKVAEIELNEVLEDPTSPHMEEARPPFANNVVGTSAPLTTTSQAVKIAGTEAEVQAGKKTDGDQNAFASLEGPTSGDTIREADFFETMATPPRKLRQQTTSAPSPTITSASSTGKRRLPWATNAAALVPSKPVQVASSSNPIKLE</sequence>
<evidence type="ECO:0000313" key="2">
    <source>
        <dbReference type="Proteomes" id="UP001281147"/>
    </source>
</evidence>
<evidence type="ECO:0000313" key="1">
    <source>
        <dbReference type="EMBL" id="KAK3721536.1"/>
    </source>
</evidence>
<name>A0ACC3NRC4_9PEZI</name>
<proteinExistence type="predicted"/>
<comment type="caution">
    <text evidence="1">The sequence shown here is derived from an EMBL/GenBank/DDBJ whole genome shotgun (WGS) entry which is preliminary data.</text>
</comment>
<accession>A0ACC3NRC4</accession>
<organism evidence="1 2">
    <name type="scientific">Vermiconidia calcicola</name>
    <dbReference type="NCBI Taxonomy" id="1690605"/>
    <lineage>
        <taxon>Eukaryota</taxon>
        <taxon>Fungi</taxon>
        <taxon>Dikarya</taxon>
        <taxon>Ascomycota</taxon>
        <taxon>Pezizomycotina</taxon>
        <taxon>Dothideomycetes</taxon>
        <taxon>Dothideomycetidae</taxon>
        <taxon>Mycosphaerellales</taxon>
        <taxon>Extremaceae</taxon>
        <taxon>Vermiconidia</taxon>
    </lineage>
</organism>